<dbReference type="InterPro" id="IPR025857">
    <property type="entry name" value="MacB_PCD"/>
</dbReference>
<sequence>MRLETITFNNLKRRKGRAIFLLTGLLIGVATVVALLSLTNALAERARNELESFGANILITPRSDQLALSYGGITLGGVSLTAHEIAEDSLAAIGTIPNNRNVAAVAPKVLGAVEVAGGRALLMGVDPEVEFGLKKWWQLMGSRPEADDQLVLGSAAAARLGLAIGDTLDVSGKRFRISGVLQQTGSQDDQLLIARLPAAQRLLGKPGQVSLVEVAALCANCPISDMVNQISRALPDVEVQAVQQVVKTRMHAISQFRIFAWGVAGVVILVGALLVFVTMMGSVSERTREIGIFRAIGYRRSHVLRLVLVEAGLVSAFAGLFGYLAGVGVAVGALPLLGDGKALWHFDPLLAASALIAAVVVGLLAALQPALRASRLEPSDALRAL</sequence>
<proteinExistence type="inferred from homology"/>
<feature type="transmembrane region" description="Helical" evidence="7">
    <location>
        <begin position="304"/>
        <end position="337"/>
    </location>
</feature>
<dbReference type="STRING" id="1969733.B5V00_07995"/>
<keyword evidence="3 7" id="KW-0812">Transmembrane</keyword>
<dbReference type="InterPro" id="IPR050250">
    <property type="entry name" value="Macrolide_Exporter_MacB"/>
</dbReference>
<feature type="transmembrane region" description="Helical" evidence="7">
    <location>
        <begin position="349"/>
        <end position="367"/>
    </location>
</feature>
<evidence type="ECO:0000256" key="4">
    <source>
        <dbReference type="ARBA" id="ARBA00022989"/>
    </source>
</evidence>
<keyword evidence="11" id="KW-1185">Reference proteome</keyword>
<keyword evidence="2" id="KW-1003">Cell membrane</keyword>
<dbReference type="InterPro" id="IPR003838">
    <property type="entry name" value="ABC3_permease_C"/>
</dbReference>
<dbReference type="PANTHER" id="PTHR30572:SF4">
    <property type="entry name" value="ABC TRANSPORTER PERMEASE YTRF"/>
    <property type="match status" value="1"/>
</dbReference>
<dbReference type="Proteomes" id="UP000193136">
    <property type="component" value="Unassembled WGS sequence"/>
</dbReference>
<comment type="caution">
    <text evidence="10">The sequence shown here is derived from an EMBL/GenBank/DDBJ whole genome shotgun (WGS) entry which is preliminary data.</text>
</comment>
<reference evidence="10 11" key="1">
    <citation type="submission" date="2017-03" db="EMBL/GenBank/DDBJ databases">
        <title>Genome sequence of Geothermobacter sp. EPR-M, Deep-Sea Iron Reducer.</title>
        <authorList>
            <person name="Tully B."/>
            <person name="Savalia P."/>
            <person name="Abuyen K."/>
            <person name="Baughan C."/>
            <person name="Romero E."/>
            <person name="Ronkowski C."/>
            <person name="Torres B."/>
            <person name="Tremblay J."/>
            <person name="Trujillo A."/>
            <person name="Tyler M."/>
            <person name="Perez-Rodriguez I."/>
            <person name="Amend J."/>
        </authorList>
    </citation>
    <scope>NUCLEOTIDE SEQUENCE [LARGE SCALE GENOMIC DNA]</scope>
    <source>
        <strain evidence="10 11">EPR-M</strain>
    </source>
</reference>
<evidence type="ECO:0000256" key="6">
    <source>
        <dbReference type="ARBA" id="ARBA00038076"/>
    </source>
</evidence>
<dbReference type="EMBL" id="NAAD01000008">
    <property type="protein sequence ID" value="ORJ60495.1"/>
    <property type="molecule type" value="Genomic_DNA"/>
</dbReference>
<evidence type="ECO:0000313" key="10">
    <source>
        <dbReference type="EMBL" id="ORJ60495.1"/>
    </source>
</evidence>
<dbReference type="OrthoDB" id="239678at2"/>
<keyword evidence="4 7" id="KW-1133">Transmembrane helix</keyword>
<evidence type="ECO:0000313" key="11">
    <source>
        <dbReference type="Proteomes" id="UP000193136"/>
    </source>
</evidence>
<dbReference type="PANTHER" id="PTHR30572">
    <property type="entry name" value="MEMBRANE COMPONENT OF TRANSPORTER-RELATED"/>
    <property type="match status" value="1"/>
</dbReference>
<keyword evidence="5 7" id="KW-0472">Membrane</keyword>
<dbReference type="Pfam" id="PF12704">
    <property type="entry name" value="MacB_PCD"/>
    <property type="match status" value="1"/>
</dbReference>
<name>A0A1X0Y5S4_9BACT</name>
<feature type="transmembrane region" description="Helical" evidence="7">
    <location>
        <begin position="258"/>
        <end position="283"/>
    </location>
</feature>
<feature type="domain" description="ABC3 transporter permease C-terminal" evidence="8">
    <location>
        <begin position="263"/>
        <end position="378"/>
    </location>
</feature>
<accession>A0A1X0Y5S4</accession>
<evidence type="ECO:0000259" key="9">
    <source>
        <dbReference type="Pfam" id="PF12704"/>
    </source>
</evidence>
<organism evidence="10 11">
    <name type="scientific">Geothermobacter hydrogeniphilus</name>
    <dbReference type="NCBI Taxonomy" id="1969733"/>
    <lineage>
        <taxon>Bacteria</taxon>
        <taxon>Pseudomonadati</taxon>
        <taxon>Thermodesulfobacteriota</taxon>
        <taxon>Desulfuromonadia</taxon>
        <taxon>Desulfuromonadales</taxon>
        <taxon>Geothermobacteraceae</taxon>
        <taxon>Geothermobacter</taxon>
    </lineage>
</organism>
<evidence type="ECO:0000256" key="1">
    <source>
        <dbReference type="ARBA" id="ARBA00004651"/>
    </source>
</evidence>
<evidence type="ECO:0000256" key="3">
    <source>
        <dbReference type="ARBA" id="ARBA00022692"/>
    </source>
</evidence>
<evidence type="ECO:0000256" key="7">
    <source>
        <dbReference type="SAM" id="Phobius"/>
    </source>
</evidence>
<comment type="similarity">
    <text evidence="6">Belongs to the ABC-4 integral membrane protein family.</text>
</comment>
<dbReference type="RefSeq" id="WP_085010250.1">
    <property type="nucleotide sequence ID" value="NZ_NAAD01000008.1"/>
</dbReference>
<evidence type="ECO:0000256" key="2">
    <source>
        <dbReference type="ARBA" id="ARBA00022475"/>
    </source>
</evidence>
<dbReference type="Pfam" id="PF02687">
    <property type="entry name" value="FtsX"/>
    <property type="match status" value="1"/>
</dbReference>
<gene>
    <name evidence="10" type="ORF">B5V00_07995</name>
</gene>
<evidence type="ECO:0000256" key="5">
    <source>
        <dbReference type="ARBA" id="ARBA00023136"/>
    </source>
</evidence>
<protein>
    <submittedName>
        <fullName evidence="10">ABC transporter permease</fullName>
    </submittedName>
</protein>
<dbReference type="GO" id="GO:0005886">
    <property type="term" value="C:plasma membrane"/>
    <property type="evidence" value="ECO:0007669"/>
    <property type="project" value="UniProtKB-SubCell"/>
</dbReference>
<evidence type="ECO:0000259" key="8">
    <source>
        <dbReference type="Pfam" id="PF02687"/>
    </source>
</evidence>
<feature type="domain" description="MacB-like periplasmic core" evidence="9">
    <location>
        <begin position="22"/>
        <end position="210"/>
    </location>
</feature>
<dbReference type="GO" id="GO:0022857">
    <property type="term" value="F:transmembrane transporter activity"/>
    <property type="evidence" value="ECO:0007669"/>
    <property type="project" value="TreeGrafter"/>
</dbReference>
<dbReference type="AlphaFoldDB" id="A0A1X0Y5S4"/>
<comment type="subcellular location">
    <subcellularLocation>
        <location evidence="1">Cell membrane</location>
        <topology evidence="1">Multi-pass membrane protein</topology>
    </subcellularLocation>
</comment>